<organism evidence="7 8">
    <name type="scientific">Roseburia amylophila</name>
    <dbReference type="NCBI Taxonomy" id="2981794"/>
    <lineage>
        <taxon>Bacteria</taxon>
        <taxon>Bacillati</taxon>
        <taxon>Bacillota</taxon>
        <taxon>Clostridia</taxon>
        <taxon>Lachnospirales</taxon>
        <taxon>Lachnospiraceae</taxon>
        <taxon>Roseburia</taxon>
    </lineage>
</organism>
<keyword evidence="2" id="KW-1003">Cell membrane</keyword>
<evidence type="ECO:0000256" key="4">
    <source>
        <dbReference type="ARBA" id="ARBA00022989"/>
    </source>
</evidence>
<keyword evidence="5 6" id="KW-0472">Membrane</keyword>
<feature type="transmembrane region" description="Helical" evidence="6">
    <location>
        <begin position="377"/>
        <end position="393"/>
    </location>
</feature>
<reference evidence="7" key="1">
    <citation type="submission" date="2021-10" db="EMBL/GenBank/DDBJ databases">
        <title>Anaerobic single-cell dispensing facilitates the cultivation of human gut bacteria.</title>
        <authorList>
            <person name="Afrizal A."/>
        </authorList>
    </citation>
    <scope>NUCLEOTIDE SEQUENCE</scope>
    <source>
        <strain evidence="7">CLA-AA-H204</strain>
    </source>
</reference>
<proteinExistence type="predicted"/>
<protein>
    <submittedName>
        <fullName evidence="7">Oligosaccharide flippase family protein</fullName>
    </submittedName>
</protein>
<dbReference type="GO" id="GO:0005886">
    <property type="term" value="C:plasma membrane"/>
    <property type="evidence" value="ECO:0007669"/>
    <property type="project" value="UniProtKB-SubCell"/>
</dbReference>
<keyword evidence="4 6" id="KW-1133">Transmembrane helix</keyword>
<dbReference type="PANTHER" id="PTHR30250:SF11">
    <property type="entry name" value="O-ANTIGEN TRANSPORTER-RELATED"/>
    <property type="match status" value="1"/>
</dbReference>
<feature type="transmembrane region" description="Helical" evidence="6">
    <location>
        <begin position="342"/>
        <end position="365"/>
    </location>
</feature>
<evidence type="ECO:0000256" key="1">
    <source>
        <dbReference type="ARBA" id="ARBA00004651"/>
    </source>
</evidence>
<feature type="transmembrane region" description="Helical" evidence="6">
    <location>
        <begin position="399"/>
        <end position="421"/>
    </location>
</feature>
<evidence type="ECO:0000313" key="8">
    <source>
        <dbReference type="Proteomes" id="UP001198893"/>
    </source>
</evidence>
<evidence type="ECO:0000256" key="3">
    <source>
        <dbReference type="ARBA" id="ARBA00022692"/>
    </source>
</evidence>
<evidence type="ECO:0000256" key="6">
    <source>
        <dbReference type="SAM" id="Phobius"/>
    </source>
</evidence>
<feature type="transmembrane region" description="Helical" evidence="6">
    <location>
        <begin position="312"/>
        <end position="330"/>
    </location>
</feature>
<dbReference type="RefSeq" id="WP_227710431.1">
    <property type="nucleotide sequence ID" value="NZ_JAJEQW010000011.1"/>
</dbReference>
<feature type="transmembrane region" description="Helical" evidence="6">
    <location>
        <begin position="124"/>
        <end position="143"/>
    </location>
</feature>
<dbReference type="InterPro" id="IPR002797">
    <property type="entry name" value="Polysacc_synth"/>
</dbReference>
<feature type="transmembrane region" description="Helical" evidence="6">
    <location>
        <begin position="90"/>
        <end position="112"/>
    </location>
</feature>
<dbReference type="Proteomes" id="UP001198893">
    <property type="component" value="Unassembled WGS sequence"/>
</dbReference>
<evidence type="ECO:0000313" key="7">
    <source>
        <dbReference type="EMBL" id="MCC2242739.1"/>
    </source>
</evidence>
<name>A0AAW4WQ00_9FIRM</name>
<feature type="transmembrane region" description="Helical" evidence="6">
    <location>
        <begin position="12"/>
        <end position="33"/>
    </location>
</feature>
<gene>
    <name evidence="7" type="ORF">LKD47_10565</name>
</gene>
<dbReference type="Pfam" id="PF01943">
    <property type="entry name" value="Polysacc_synt"/>
    <property type="match status" value="1"/>
</dbReference>
<evidence type="ECO:0000256" key="2">
    <source>
        <dbReference type="ARBA" id="ARBA00022475"/>
    </source>
</evidence>
<dbReference type="AlphaFoldDB" id="A0AAW4WQ00"/>
<feature type="transmembrane region" description="Helical" evidence="6">
    <location>
        <begin position="274"/>
        <end position="292"/>
    </location>
</feature>
<feature type="transmembrane region" description="Helical" evidence="6">
    <location>
        <begin position="184"/>
        <end position="203"/>
    </location>
</feature>
<dbReference type="EMBL" id="JAJEQW010000011">
    <property type="protein sequence ID" value="MCC2242739.1"/>
    <property type="molecule type" value="Genomic_DNA"/>
</dbReference>
<keyword evidence="3 6" id="KW-0812">Transmembrane</keyword>
<dbReference type="InterPro" id="IPR050833">
    <property type="entry name" value="Poly_Biosynth_Transport"/>
</dbReference>
<feature type="transmembrane region" description="Helical" evidence="6">
    <location>
        <begin position="45"/>
        <end position="70"/>
    </location>
</feature>
<accession>A0AAW4WQ00</accession>
<sequence length="428" mass="48554">MKKQINILNDTILSLGSKAVGMILFMATDIMIARFLSTESYDEWSFFYAIITMCYWLVWFGINESVRVFVAKERKNIKRQNSNIRIGIKLRLLISGLFLLLFTIASIVFIFVEPSKNLRYPHLKELFVCGSLLCFANSLLEYFKAVFIGLVKFKNIFILTLAEFGGYFIFGVGCLVISKNIIGLGIGYVIAIWNAALIGSILLKKYLRESKCQYADSEYEKTIRWSIFKYAMPIFVVSIGSLLLTEMDSLMLGVMSETGEIGAYSIAKSLMGKLTHVNLAICTSTMTVFAVLTKENVNRMRKTFHKIMLGNVAVMLLICVAVLLFGPYVIRILYGVEYSKSGIVIIYLIPYYCGYAITIFMSALLDYQEKAKQRVPIYFAMILLNFILNMLFIPRYGAIGAAIATDFSLLPYLVGLIFLSYKVFKEKE</sequence>
<feature type="transmembrane region" description="Helical" evidence="6">
    <location>
        <begin position="155"/>
        <end position="178"/>
    </location>
</feature>
<feature type="transmembrane region" description="Helical" evidence="6">
    <location>
        <begin position="227"/>
        <end position="245"/>
    </location>
</feature>
<evidence type="ECO:0000256" key="5">
    <source>
        <dbReference type="ARBA" id="ARBA00023136"/>
    </source>
</evidence>
<dbReference type="PANTHER" id="PTHR30250">
    <property type="entry name" value="PST FAMILY PREDICTED COLANIC ACID TRANSPORTER"/>
    <property type="match status" value="1"/>
</dbReference>
<comment type="subcellular location">
    <subcellularLocation>
        <location evidence="1">Cell membrane</location>
        <topology evidence="1">Multi-pass membrane protein</topology>
    </subcellularLocation>
</comment>
<comment type="caution">
    <text evidence="7">The sequence shown here is derived from an EMBL/GenBank/DDBJ whole genome shotgun (WGS) entry which is preliminary data.</text>
</comment>